<keyword evidence="3" id="KW-0614">Plasmid</keyword>
<dbReference type="AlphaFoldDB" id="A0A7G8PQF5"/>
<keyword evidence="2" id="KW-1133">Transmembrane helix</keyword>
<sequence>MTLLDEAPRNGADIAAPTTHQPAPPTAAAPTAAAEEPAQPVTDPTPKQTTEEVRADTARRHALWFFWMWLLFATVVSIGGNVIHAWMTAPSPHLKLLAAVAAAVPPAVLLGSTHSVALLIKTRRRGYRRVDALVLGAALALTIGVAACAFAMSFFSLRDLMVMVGMSISTAWLWPIAVDLSLICSTLALLSLTSPQNEAAARAGAVFVGLNQPAAGVGADVGEVTAAGVVNTGPTSPAERRVWWESIAAVVREQNGNVRKIADMTNGDLAEVLERLFDNRESGRVISDSTPLHHREIKAIKDTAEGVLARTAAPVIN</sequence>
<keyword evidence="2" id="KW-0472">Membrane</keyword>
<dbReference type="Proteomes" id="UP000515498">
    <property type="component" value="Plasmid unnamed1"/>
</dbReference>
<feature type="transmembrane region" description="Helical" evidence="2">
    <location>
        <begin position="132"/>
        <end position="152"/>
    </location>
</feature>
<dbReference type="RefSeq" id="WP_187099661.1">
    <property type="nucleotide sequence ID" value="NZ_CP059895.1"/>
</dbReference>
<dbReference type="Pfam" id="PF10935">
    <property type="entry name" value="DUF2637"/>
    <property type="match status" value="1"/>
</dbReference>
<evidence type="ECO:0000313" key="4">
    <source>
        <dbReference type="Proteomes" id="UP000515498"/>
    </source>
</evidence>
<organism evidence="3 4">
    <name type="scientific">Mycolicibacterium fluoranthenivorans</name>
    <dbReference type="NCBI Taxonomy" id="258505"/>
    <lineage>
        <taxon>Bacteria</taxon>
        <taxon>Bacillati</taxon>
        <taxon>Actinomycetota</taxon>
        <taxon>Actinomycetes</taxon>
        <taxon>Mycobacteriales</taxon>
        <taxon>Mycobacteriaceae</taxon>
        <taxon>Mycolicibacterium</taxon>
    </lineage>
</organism>
<feature type="transmembrane region" description="Helical" evidence="2">
    <location>
        <begin position="96"/>
        <end position="120"/>
    </location>
</feature>
<evidence type="ECO:0000256" key="2">
    <source>
        <dbReference type="SAM" id="Phobius"/>
    </source>
</evidence>
<feature type="transmembrane region" description="Helical" evidence="2">
    <location>
        <begin position="172"/>
        <end position="192"/>
    </location>
</feature>
<evidence type="ECO:0000256" key="1">
    <source>
        <dbReference type="SAM" id="MobiDB-lite"/>
    </source>
</evidence>
<keyword evidence="2" id="KW-0812">Transmembrane</keyword>
<dbReference type="EMBL" id="CP059895">
    <property type="protein sequence ID" value="QNJ96571.1"/>
    <property type="molecule type" value="Genomic_DNA"/>
</dbReference>
<reference evidence="3 4" key="1">
    <citation type="submission" date="2020-07" db="EMBL/GenBank/DDBJ databases">
        <title>Draft genome sequence of four isobutane-metabolizing strains capable of cometabolically degrading diverse ether contaminants.</title>
        <authorList>
            <person name="Chen W."/>
            <person name="Faulkner N."/>
            <person name="Smith C."/>
            <person name="Hyman M."/>
        </authorList>
    </citation>
    <scope>NUCLEOTIDE SEQUENCE [LARGE SCALE GENOMIC DNA]</scope>
    <source>
        <strain evidence="3 4">2A</strain>
        <plasmid evidence="3 4">unnamed1</plasmid>
    </source>
</reference>
<feature type="region of interest" description="Disordered" evidence="1">
    <location>
        <begin position="1"/>
        <end position="54"/>
    </location>
</feature>
<feature type="compositionally biased region" description="Low complexity" evidence="1">
    <location>
        <begin position="28"/>
        <end position="40"/>
    </location>
</feature>
<proteinExistence type="predicted"/>
<dbReference type="InterPro" id="IPR021235">
    <property type="entry name" value="DUF2637"/>
</dbReference>
<geneLocation type="plasmid" evidence="3 4">
    <name>unnamed1</name>
</geneLocation>
<gene>
    <name evidence="3" type="ORF">HZU40_34175</name>
</gene>
<evidence type="ECO:0000313" key="3">
    <source>
        <dbReference type="EMBL" id="QNJ96571.1"/>
    </source>
</evidence>
<accession>A0A7G8PQF5</accession>
<protein>
    <submittedName>
        <fullName evidence="3">DUF2637 domain-containing protein</fullName>
    </submittedName>
</protein>
<name>A0A7G8PQF5_9MYCO</name>
<feature type="transmembrane region" description="Helical" evidence="2">
    <location>
        <begin position="64"/>
        <end position="84"/>
    </location>
</feature>
<dbReference type="KEGG" id="mflu:HZU40_34175"/>